<keyword evidence="2" id="KW-1185">Reference proteome</keyword>
<comment type="caution">
    <text evidence="1">The sequence shown here is derived from an EMBL/GenBank/DDBJ whole genome shotgun (WGS) entry which is preliminary data.</text>
</comment>
<accession>A0A367LMH3</accession>
<dbReference type="Proteomes" id="UP000253664">
    <property type="component" value="Unassembled WGS sequence"/>
</dbReference>
<sequence length="90" mass="9975">MGEAGDDEETQGGRDLFVAHVRGEEELIKGLTTYTHPPRIEIGDGCPWNEMIYRVFFRYSPTESRAALNGHPSAVLSLFSPALVSTRLLP</sequence>
<evidence type="ECO:0000313" key="1">
    <source>
        <dbReference type="EMBL" id="RCI15609.1"/>
    </source>
</evidence>
<organism evidence="1 2">
    <name type="scientific">Ophiocordyceps polyrhachis-furcata BCC 54312</name>
    <dbReference type="NCBI Taxonomy" id="1330021"/>
    <lineage>
        <taxon>Eukaryota</taxon>
        <taxon>Fungi</taxon>
        <taxon>Dikarya</taxon>
        <taxon>Ascomycota</taxon>
        <taxon>Pezizomycotina</taxon>
        <taxon>Sordariomycetes</taxon>
        <taxon>Hypocreomycetidae</taxon>
        <taxon>Hypocreales</taxon>
        <taxon>Ophiocordycipitaceae</taxon>
        <taxon>Ophiocordyceps</taxon>
    </lineage>
</organism>
<proteinExistence type="predicted"/>
<protein>
    <submittedName>
        <fullName evidence="1">Uncharacterized protein</fullName>
    </submittedName>
</protein>
<dbReference type="AlphaFoldDB" id="A0A367LMH3"/>
<reference evidence="1 2" key="1">
    <citation type="journal article" date="2015" name="BMC Genomics">
        <title>Insights from the genome of Ophiocordyceps polyrhachis-furcata to pathogenicity and host specificity in insect fungi.</title>
        <authorList>
            <person name="Wichadakul D."/>
            <person name="Kobmoo N."/>
            <person name="Ingsriswang S."/>
            <person name="Tangphatsornruang S."/>
            <person name="Chantasingh D."/>
            <person name="Luangsa-ard J.J."/>
            <person name="Eurwilaichitr L."/>
        </authorList>
    </citation>
    <scope>NUCLEOTIDE SEQUENCE [LARGE SCALE GENOMIC DNA]</scope>
    <source>
        <strain evidence="1 2">BCC 54312</strain>
    </source>
</reference>
<name>A0A367LMH3_9HYPO</name>
<evidence type="ECO:0000313" key="2">
    <source>
        <dbReference type="Proteomes" id="UP000253664"/>
    </source>
</evidence>
<dbReference type="EMBL" id="LKCN02000002">
    <property type="protein sequence ID" value="RCI15609.1"/>
    <property type="molecule type" value="Genomic_DNA"/>
</dbReference>
<gene>
    <name evidence="1" type="ORF">L249_3423</name>
</gene>